<keyword evidence="3 6" id="KW-0808">Transferase</keyword>
<dbReference type="EC" id="2.1.1.72" evidence="1"/>
<comment type="caution">
    <text evidence="6">The sequence shown here is derived from an EMBL/GenBank/DDBJ whole genome shotgun (WGS) entry which is preliminary data.</text>
</comment>
<dbReference type="InterPro" id="IPR002052">
    <property type="entry name" value="DNA_methylase_N6_adenine_CS"/>
</dbReference>
<dbReference type="AlphaFoldDB" id="E7G4P5"/>
<dbReference type="GO" id="GO:0003676">
    <property type="term" value="F:nucleic acid binding"/>
    <property type="evidence" value="ECO:0007669"/>
    <property type="project" value="InterPro"/>
</dbReference>
<accession>E7G4P5</accession>
<organism evidence="6 7">
    <name type="scientific">Helicobacter suis HS5</name>
    <dbReference type="NCBI Taxonomy" id="710394"/>
    <lineage>
        <taxon>Bacteria</taxon>
        <taxon>Pseudomonadati</taxon>
        <taxon>Campylobacterota</taxon>
        <taxon>Epsilonproteobacteria</taxon>
        <taxon>Campylobacterales</taxon>
        <taxon>Helicobacteraceae</taxon>
        <taxon>Helicobacter</taxon>
    </lineage>
</organism>
<keyword evidence="4" id="KW-0949">S-adenosyl-L-methionine</keyword>
<dbReference type="SUPFAM" id="SSF53335">
    <property type="entry name" value="S-adenosyl-L-methionine-dependent methyltransferases"/>
    <property type="match status" value="1"/>
</dbReference>
<dbReference type="InterPro" id="IPR029063">
    <property type="entry name" value="SAM-dependent_MTases_sf"/>
</dbReference>
<dbReference type="InterPro" id="IPR012327">
    <property type="entry name" value="MeTrfase_D12"/>
</dbReference>
<evidence type="ECO:0000256" key="4">
    <source>
        <dbReference type="ARBA" id="ARBA00022691"/>
    </source>
</evidence>
<dbReference type="PROSITE" id="PS00092">
    <property type="entry name" value="N6_MTASE"/>
    <property type="match status" value="1"/>
</dbReference>
<evidence type="ECO:0000256" key="5">
    <source>
        <dbReference type="ARBA" id="ARBA00047942"/>
    </source>
</evidence>
<proteinExistence type="predicted"/>
<evidence type="ECO:0000256" key="3">
    <source>
        <dbReference type="ARBA" id="ARBA00022679"/>
    </source>
</evidence>
<keyword evidence="2 6" id="KW-0489">Methyltransferase</keyword>
<comment type="catalytic activity">
    <reaction evidence="5">
        <text>a 2'-deoxyadenosine in DNA + S-adenosyl-L-methionine = an N(6)-methyl-2'-deoxyadenosine in DNA + S-adenosyl-L-homocysteine + H(+)</text>
        <dbReference type="Rhea" id="RHEA:15197"/>
        <dbReference type="Rhea" id="RHEA-COMP:12418"/>
        <dbReference type="Rhea" id="RHEA-COMP:12419"/>
        <dbReference type="ChEBI" id="CHEBI:15378"/>
        <dbReference type="ChEBI" id="CHEBI:57856"/>
        <dbReference type="ChEBI" id="CHEBI:59789"/>
        <dbReference type="ChEBI" id="CHEBI:90615"/>
        <dbReference type="ChEBI" id="CHEBI:90616"/>
        <dbReference type="EC" id="2.1.1.72"/>
    </reaction>
</comment>
<dbReference type="Proteomes" id="UP000054093">
    <property type="component" value="Unassembled WGS sequence"/>
</dbReference>
<sequence>MLTQLRHVVNYIGSKRRLSSFLLSSIQDTLRSHGVLLADCVFTDLFSGTAAVGRLFKNHVKQVLSNDQEFYSFVLAKHYIENTQPLKRAIKLINTLNHLRPIKGKIYKHYALGGGEKRQYFSDTNAMKIDSMRTQIARWQEKQAITQAEFYFLLTSLLECADKVANTASIYGAFLKHLKKSAQQDLFLSPAALELSMNSHYAYQTDASKLIRQIKTDVLYLDPPYNQREYGANYHILNSIAIYDDFIPQGKTGLRVYQKSAWCNKHAAYKALEYVIKHTNARFIFLSYNNEGLLNLEEIKTLFSKHGNYSLKSQVYNRFKANSSPKKESTIEYLHGLEKLTKSS</sequence>
<dbReference type="GO" id="GO:0009307">
    <property type="term" value="P:DNA restriction-modification system"/>
    <property type="evidence" value="ECO:0007669"/>
    <property type="project" value="InterPro"/>
</dbReference>
<dbReference type="GO" id="GO:0009007">
    <property type="term" value="F:site-specific DNA-methyltransferase (adenine-specific) activity"/>
    <property type="evidence" value="ECO:0007669"/>
    <property type="project" value="UniProtKB-EC"/>
</dbReference>
<reference evidence="6 7" key="1">
    <citation type="journal article" date="2011" name="Vet. Res.">
        <title>Genome sequence of Helicobacter suis supports its role in gastric pathology.</title>
        <authorList>
            <person name="Vermoote M."/>
            <person name="Vandekerckhove T.T."/>
            <person name="Flahou B."/>
            <person name="Pasmans F."/>
            <person name="Smet A."/>
            <person name="De Groote D."/>
            <person name="Van Criekinge W."/>
            <person name="Ducatelle R."/>
            <person name="Haesebrouck F."/>
        </authorList>
    </citation>
    <scope>NUCLEOTIDE SEQUENCE [LARGE SCALE GENOMIC DNA]</scope>
    <source>
        <strain evidence="6 7">HS5</strain>
    </source>
</reference>
<name>E7G4P5_9HELI</name>
<protein>
    <recommendedName>
        <fullName evidence="1">site-specific DNA-methyltransferase (adenine-specific)</fullName>
        <ecNumber evidence="1">2.1.1.72</ecNumber>
    </recommendedName>
</protein>
<dbReference type="EMBL" id="ADHO01000173">
    <property type="protein sequence ID" value="EFX41738.1"/>
    <property type="molecule type" value="Genomic_DNA"/>
</dbReference>
<evidence type="ECO:0000256" key="2">
    <source>
        <dbReference type="ARBA" id="ARBA00022603"/>
    </source>
</evidence>
<dbReference type="Pfam" id="PF02086">
    <property type="entry name" value="MethyltransfD12"/>
    <property type="match status" value="1"/>
</dbReference>
<gene>
    <name evidence="6" type="ORF">HSUHS5_0957</name>
</gene>
<evidence type="ECO:0000313" key="7">
    <source>
        <dbReference type="Proteomes" id="UP000054093"/>
    </source>
</evidence>
<evidence type="ECO:0000313" key="6">
    <source>
        <dbReference type="EMBL" id="EFX41738.1"/>
    </source>
</evidence>
<evidence type="ECO:0000256" key="1">
    <source>
        <dbReference type="ARBA" id="ARBA00011900"/>
    </source>
</evidence>
<dbReference type="PRINTS" id="PR00505">
    <property type="entry name" value="D12N6MTFRASE"/>
</dbReference>
<dbReference type="GO" id="GO:0032259">
    <property type="term" value="P:methylation"/>
    <property type="evidence" value="ECO:0007669"/>
    <property type="project" value="UniProtKB-KW"/>
</dbReference>